<evidence type="ECO:0000256" key="2">
    <source>
        <dbReference type="ARBA" id="ARBA00022603"/>
    </source>
</evidence>
<evidence type="ECO:0000256" key="1">
    <source>
        <dbReference type="ARBA" id="ARBA00011900"/>
    </source>
</evidence>
<dbReference type="Pfam" id="PF20464">
    <property type="entry name" value="MmeI_N"/>
    <property type="match status" value="1"/>
</dbReference>
<dbReference type="SUPFAM" id="SSF53335">
    <property type="entry name" value="S-adenosyl-L-methionine-dependent methyltransferases"/>
    <property type="match status" value="1"/>
</dbReference>
<evidence type="ECO:0000259" key="7">
    <source>
        <dbReference type="Pfam" id="PF20466"/>
    </source>
</evidence>
<dbReference type="InterPro" id="IPR002052">
    <property type="entry name" value="DNA_methylase_N6_adenine_CS"/>
</dbReference>
<feature type="domain" description="MmeI-like target recognition" evidence="7">
    <location>
        <begin position="619"/>
        <end position="828"/>
    </location>
</feature>
<evidence type="ECO:0000259" key="5">
    <source>
        <dbReference type="Pfam" id="PF20464"/>
    </source>
</evidence>
<sequence>MNGDFKERLRDFVEWWRCYCKGDEKGEAQIFLDRLFQAFGHKGILEAGGTLEFRIRAKKGVNFADLVWKPILLIEMKKRNTDLSKHYEQAWKYWIELIPDRPRYVVLCNFDEFWIYDFNYQLYEPMDKIKVDNLPEHWGALAFLLPEVKKPVFRNNLIEVTAGAAEKVADLFKSLIARGIEREVAQRFVLQCVLASFSEDIDLLPKYLFTTLVDECLRGKSSYDLLGDLFRRMNEPGETAYGRYKGVDYFNGGLFATVEPLELNTDELNLLYEASYKYDWSKIKPAIFGTIFEDSMNQNERHATGAHFTSENDIQKIVYPTIVVPWRNRIESATTIKELNNLLNEIWSFKVLDPACGSGNFLYIAYRELKRVEKSIIDKIREVRIRNKSKNREETGLSFLSAANFYGIDISNFAVELAKVTLMIAKKLAYDELHVHEDVLPLENLDDNIICADALFVDWPEVDAIIGNPPFQSKNKMQDEFGTEYLHKLRSSYSRIPGRADYCVYWFRKAHEVMKPNSRAGLVGTNSIRQNYSRIGGLDYITQNNGTIVEAVSNQLWSGDANVHVSIVNWIKGDFSGRKKLILKDKIIDDIGVITSSLMPGVDLNVTKTLKCNENSKGCYQGQTHGHEGFLLTPEQAIELIKEEKNLDVVFPYLGTKDLFVKKNRLPSRYVIDFQSKNVVEARAYSKPFSLIMQKVLPVRKKKAMLEQERNKKILDIDPDAKVNKHHNNFLRYWWRLSYAREELIEQISKIKRYIVCSQVTKRPIFEFISSRIRPNASLIVFPFEDDYSFGILQSSVHWSWFTAKCSTLREDYRYTSNTVFDTFPWPQTPSSENIIKVAKASRELRQVRDFLLKENNLNLRELYRTMELPGENPLKKAQQKLDYAVIETYGFTKKDYLEELLNLNLNIYQKEEEGQHVLGPGLPNITTISYNDVFSDDYLKME</sequence>
<evidence type="ECO:0000259" key="6">
    <source>
        <dbReference type="Pfam" id="PF20465"/>
    </source>
</evidence>
<evidence type="ECO:0000256" key="3">
    <source>
        <dbReference type="ARBA" id="ARBA00022679"/>
    </source>
</evidence>
<dbReference type="Gene3D" id="3.40.50.150">
    <property type="entry name" value="Vaccinia Virus protein VP39"/>
    <property type="match status" value="1"/>
</dbReference>
<dbReference type="EC" id="2.1.1.72" evidence="1"/>
<name>A0A6I0F5Y0_9FIRM</name>
<dbReference type="Pfam" id="PF20466">
    <property type="entry name" value="MmeI_TRD"/>
    <property type="match status" value="1"/>
</dbReference>
<feature type="domain" description="MmeI-like helicase spacer" evidence="6">
    <location>
        <begin position="185"/>
        <end position="255"/>
    </location>
</feature>
<comment type="catalytic activity">
    <reaction evidence="4">
        <text>a 2'-deoxyadenosine in DNA + S-adenosyl-L-methionine = an N(6)-methyl-2'-deoxyadenosine in DNA + S-adenosyl-L-homocysteine + H(+)</text>
        <dbReference type="Rhea" id="RHEA:15197"/>
        <dbReference type="Rhea" id="RHEA-COMP:12418"/>
        <dbReference type="Rhea" id="RHEA-COMP:12419"/>
        <dbReference type="ChEBI" id="CHEBI:15378"/>
        <dbReference type="ChEBI" id="CHEBI:57856"/>
        <dbReference type="ChEBI" id="CHEBI:59789"/>
        <dbReference type="ChEBI" id="CHEBI:90615"/>
        <dbReference type="ChEBI" id="CHEBI:90616"/>
        <dbReference type="EC" id="2.1.1.72"/>
    </reaction>
</comment>
<dbReference type="Pfam" id="PF20465">
    <property type="entry name" value="MmeI_hel"/>
    <property type="match status" value="1"/>
</dbReference>
<keyword evidence="2 9" id="KW-0489">Methyltransferase</keyword>
<feature type="domain" description="MmeI-like N-terminal" evidence="5">
    <location>
        <begin position="13"/>
        <end position="177"/>
    </location>
</feature>
<comment type="caution">
    <text evidence="9">The sequence shown here is derived from an EMBL/GenBank/DDBJ whole genome shotgun (WGS) entry which is preliminary data.</text>
</comment>
<accession>A0A6I0F5Y0</accession>
<dbReference type="InterPro" id="IPR046817">
    <property type="entry name" value="MmeI_N"/>
</dbReference>
<organism evidence="9 10">
    <name type="scientific">Heliorestis acidaminivorans</name>
    <dbReference type="NCBI Taxonomy" id="553427"/>
    <lineage>
        <taxon>Bacteria</taxon>
        <taxon>Bacillati</taxon>
        <taxon>Bacillota</taxon>
        <taxon>Clostridia</taxon>
        <taxon>Eubacteriales</taxon>
        <taxon>Heliobacteriaceae</taxon>
        <taxon>Heliorestis</taxon>
    </lineage>
</organism>
<dbReference type="InterPro" id="IPR046816">
    <property type="entry name" value="MmeI_Mtase"/>
</dbReference>
<dbReference type="OrthoDB" id="9815272at2"/>
<dbReference type="Pfam" id="PF20473">
    <property type="entry name" value="MmeI_Mtase"/>
    <property type="match status" value="1"/>
</dbReference>
<dbReference type="InterPro" id="IPR046820">
    <property type="entry name" value="MmeI_TRD"/>
</dbReference>
<dbReference type="PRINTS" id="PR00507">
    <property type="entry name" value="N12N6MTFRASE"/>
</dbReference>
<dbReference type="GO" id="GO:0032259">
    <property type="term" value="P:methylation"/>
    <property type="evidence" value="ECO:0007669"/>
    <property type="project" value="UniProtKB-KW"/>
</dbReference>
<dbReference type="PANTHER" id="PTHR33841:SF1">
    <property type="entry name" value="DNA METHYLTRANSFERASE A"/>
    <property type="match status" value="1"/>
</dbReference>
<dbReference type="RefSeq" id="WP_151617683.1">
    <property type="nucleotide sequence ID" value="NZ_WBXO01000001.1"/>
</dbReference>
<dbReference type="PROSITE" id="PS00092">
    <property type="entry name" value="N6_MTASE"/>
    <property type="match status" value="1"/>
</dbReference>
<proteinExistence type="predicted"/>
<dbReference type="Proteomes" id="UP000468766">
    <property type="component" value="Unassembled WGS sequence"/>
</dbReference>
<dbReference type="PANTHER" id="PTHR33841">
    <property type="entry name" value="DNA METHYLTRANSFERASE YEEA-RELATED"/>
    <property type="match status" value="1"/>
</dbReference>
<evidence type="ECO:0000313" key="9">
    <source>
        <dbReference type="EMBL" id="KAB2954237.1"/>
    </source>
</evidence>
<reference evidence="9 10" key="1">
    <citation type="submission" date="2019-10" db="EMBL/GenBank/DDBJ databases">
        <title>Whole-genome sequence of the extremophile Heliorestis acidaminivorans DSM 24790.</title>
        <authorList>
            <person name="Kyndt J.A."/>
            <person name="Meyer T.E."/>
        </authorList>
    </citation>
    <scope>NUCLEOTIDE SEQUENCE [LARGE SCALE GENOMIC DNA]</scope>
    <source>
        <strain evidence="9 10">DSM 24790</strain>
    </source>
</reference>
<dbReference type="EMBL" id="WBXO01000001">
    <property type="protein sequence ID" value="KAB2954237.1"/>
    <property type="molecule type" value="Genomic_DNA"/>
</dbReference>
<dbReference type="InterPro" id="IPR050953">
    <property type="entry name" value="N4_N6_ade-DNA_methylase"/>
</dbReference>
<dbReference type="InterPro" id="IPR029063">
    <property type="entry name" value="SAM-dependent_MTases_sf"/>
</dbReference>
<evidence type="ECO:0000259" key="8">
    <source>
        <dbReference type="Pfam" id="PF20473"/>
    </source>
</evidence>
<dbReference type="GO" id="GO:0003676">
    <property type="term" value="F:nucleic acid binding"/>
    <property type="evidence" value="ECO:0007669"/>
    <property type="project" value="InterPro"/>
</dbReference>
<dbReference type="GO" id="GO:0009007">
    <property type="term" value="F:site-specific DNA-methyltransferase (adenine-specific) activity"/>
    <property type="evidence" value="ECO:0007669"/>
    <property type="project" value="UniProtKB-EC"/>
</dbReference>
<dbReference type="InterPro" id="IPR046819">
    <property type="entry name" value="MmeI_hel"/>
</dbReference>
<evidence type="ECO:0000313" key="10">
    <source>
        <dbReference type="Proteomes" id="UP000468766"/>
    </source>
</evidence>
<dbReference type="AlphaFoldDB" id="A0A6I0F5Y0"/>
<keyword evidence="10" id="KW-1185">Reference proteome</keyword>
<protein>
    <recommendedName>
        <fullName evidence="1">site-specific DNA-methyltransferase (adenine-specific)</fullName>
        <ecNumber evidence="1">2.1.1.72</ecNumber>
    </recommendedName>
</protein>
<feature type="domain" description="MmeI-like DNA-methyltransferase" evidence="8">
    <location>
        <begin position="334"/>
        <end position="570"/>
    </location>
</feature>
<gene>
    <name evidence="9" type="ORF">F9B85_00640</name>
</gene>
<evidence type="ECO:0000256" key="4">
    <source>
        <dbReference type="ARBA" id="ARBA00047942"/>
    </source>
</evidence>
<keyword evidence="3 9" id="KW-0808">Transferase</keyword>